<evidence type="ECO:0000256" key="8">
    <source>
        <dbReference type="ARBA" id="ARBA00022490"/>
    </source>
</evidence>
<comment type="similarity">
    <text evidence="5 14 16">Belongs to the RNase HII family.</text>
</comment>
<dbReference type="PROSITE" id="PS51975">
    <property type="entry name" value="RNASE_H_2"/>
    <property type="match status" value="1"/>
</dbReference>
<feature type="domain" description="RNase H type-2" evidence="17">
    <location>
        <begin position="35"/>
        <end position="228"/>
    </location>
</feature>
<dbReference type="CDD" id="cd07182">
    <property type="entry name" value="RNase_HII_bacteria_HII_like"/>
    <property type="match status" value="1"/>
</dbReference>
<dbReference type="GO" id="GO:0006298">
    <property type="term" value="P:mismatch repair"/>
    <property type="evidence" value="ECO:0007669"/>
    <property type="project" value="TreeGrafter"/>
</dbReference>
<evidence type="ECO:0000256" key="1">
    <source>
        <dbReference type="ARBA" id="ARBA00000077"/>
    </source>
</evidence>
<dbReference type="PANTHER" id="PTHR10954:SF18">
    <property type="entry name" value="RIBONUCLEASE HII"/>
    <property type="match status" value="1"/>
</dbReference>
<dbReference type="Gene3D" id="3.30.420.10">
    <property type="entry name" value="Ribonuclease H-like superfamily/Ribonuclease H"/>
    <property type="match status" value="1"/>
</dbReference>
<dbReference type="InterPro" id="IPR036397">
    <property type="entry name" value="RNaseH_sf"/>
</dbReference>
<evidence type="ECO:0000256" key="12">
    <source>
        <dbReference type="ARBA" id="ARBA00022801"/>
    </source>
</evidence>
<comment type="subcellular location">
    <subcellularLocation>
        <location evidence="4 14">Cytoplasm</location>
    </subcellularLocation>
</comment>
<dbReference type="RefSeq" id="WP_119832925.1">
    <property type="nucleotide sequence ID" value="NZ_QYUL01000003.1"/>
</dbReference>
<evidence type="ECO:0000259" key="17">
    <source>
        <dbReference type="PROSITE" id="PS51975"/>
    </source>
</evidence>
<dbReference type="GO" id="GO:0032299">
    <property type="term" value="C:ribonuclease H2 complex"/>
    <property type="evidence" value="ECO:0007669"/>
    <property type="project" value="TreeGrafter"/>
</dbReference>
<dbReference type="GO" id="GO:0003723">
    <property type="term" value="F:RNA binding"/>
    <property type="evidence" value="ECO:0007669"/>
    <property type="project" value="UniProtKB-UniRule"/>
</dbReference>
<evidence type="ECO:0000256" key="16">
    <source>
        <dbReference type="RuleBase" id="RU003515"/>
    </source>
</evidence>
<dbReference type="EC" id="3.1.26.4" evidence="6 14"/>
<dbReference type="GO" id="GO:0005737">
    <property type="term" value="C:cytoplasm"/>
    <property type="evidence" value="ECO:0007669"/>
    <property type="project" value="UniProtKB-SubCell"/>
</dbReference>
<dbReference type="Pfam" id="PF01351">
    <property type="entry name" value="RNase_HII"/>
    <property type="match status" value="1"/>
</dbReference>
<evidence type="ECO:0000256" key="15">
    <source>
        <dbReference type="PROSITE-ProRule" id="PRU01319"/>
    </source>
</evidence>
<keyword evidence="11 14" id="KW-0255">Endonuclease</keyword>
<accession>A0A418VSM4</accession>
<keyword evidence="8 14" id="KW-0963">Cytoplasm</keyword>
<keyword evidence="10 14" id="KW-0479">Metal-binding</keyword>
<gene>
    <name evidence="14" type="primary">rnhB</name>
    <name evidence="18" type="ORF">D3877_22115</name>
</gene>
<evidence type="ECO:0000256" key="13">
    <source>
        <dbReference type="ARBA" id="ARBA00023211"/>
    </source>
</evidence>
<feature type="binding site" evidence="14 15">
    <location>
        <position position="138"/>
    </location>
    <ligand>
        <name>a divalent metal cation</name>
        <dbReference type="ChEBI" id="CHEBI:60240"/>
    </ligand>
</feature>
<dbReference type="InterPro" id="IPR024567">
    <property type="entry name" value="RNase_HII/HIII_dom"/>
</dbReference>
<evidence type="ECO:0000256" key="10">
    <source>
        <dbReference type="ARBA" id="ARBA00022723"/>
    </source>
</evidence>
<sequence length="228" mass="23978">MPRKAASAPRAAKSAAAVVRHRPDLSFETAFGPGRRVCGIDEVGRGPLAGPVVAAAVVLPPEGLPPDIAALIDDSKALSRRLRDEIEPAIRAHALAFAIAEASAQEIDDINIHKATLLAMKRAYRALPGAAPDAALIDGKFTPDLGCEAVAVVKGDSRSQSIACASILAKVARDNEMLRLSAAHPHYGWDRNAGYPTPEHLAALRLHGVTAHHRVSFAPVRAQKALTG</sequence>
<dbReference type="OrthoDB" id="9803420at2"/>
<evidence type="ECO:0000256" key="2">
    <source>
        <dbReference type="ARBA" id="ARBA00001946"/>
    </source>
</evidence>
<reference evidence="18 19" key="1">
    <citation type="submission" date="2018-09" db="EMBL/GenBank/DDBJ databases">
        <authorList>
            <person name="Zhu H."/>
        </authorList>
    </citation>
    <scope>NUCLEOTIDE SEQUENCE [LARGE SCALE GENOMIC DNA]</scope>
    <source>
        <strain evidence="18 19">K2W22B-5</strain>
    </source>
</reference>
<evidence type="ECO:0000256" key="11">
    <source>
        <dbReference type="ARBA" id="ARBA00022759"/>
    </source>
</evidence>
<keyword evidence="13 14" id="KW-0464">Manganese</keyword>
<dbReference type="HAMAP" id="MF_00052_B">
    <property type="entry name" value="RNase_HII_B"/>
    <property type="match status" value="1"/>
</dbReference>
<keyword evidence="12 14" id="KW-0378">Hydrolase</keyword>
<feature type="binding site" evidence="14 15">
    <location>
        <position position="42"/>
    </location>
    <ligand>
        <name>a divalent metal cation</name>
        <dbReference type="ChEBI" id="CHEBI:60240"/>
    </ligand>
</feature>
<feature type="binding site" evidence="14 15">
    <location>
        <position position="41"/>
    </location>
    <ligand>
        <name>a divalent metal cation</name>
        <dbReference type="ChEBI" id="CHEBI:60240"/>
    </ligand>
</feature>
<dbReference type="GO" id="GO:0043137">
    <property type="term" value="P:DNA replication, removal of RNA primer"/>
    <property type="evidence" value="ECO:0007669"/>
    <property type="project" value="TreeGrafter"/>
</dbReference>
<comment type="catalytic activity">
    <reaction evidence="1 14 15 16">
        <text>Endonucleolytic cleavage to 5'-phosphomonoester.</text>
        <dbReference type="EC" id="3.1.26.4"/>
    </reaction>
</comment>
<dbReference type="NCBIfam" id="NF000595">
    <property type="entry name" value="PRK00015.1-3"/>
    <property type="match status" value="1"/>
</dbReference>
<keyword evidence="9 14" id="KW-0540">Nuclease</keyword>
<comment type="caution">
    <text evidence="18">The sequence shown here is derived from an EMBL/GenBank/DDBJ whole genome shotgun (WGS) entry which is preliminary data.</text>
</comment>
<dbReference type="AlphaFoldDB" id="A0A418VSM4"/>
<dbReference type="GO" id="GO:0004523">
    <property type="term" value="F:RNA-DNA hybrid ribonuclease activity"/>
    <property type="evidence" value="ECO:0007669"/>
    <property type="project" value="UniProtKB-UniRule"/>
</dbReference>
<dbReference type="GO" id="GO:0030145">
    <property type="term" value="F:manganese ion binding"/>
    <property type="evidence" value="ECO:0007669"/>
    <property type="project" value="UniProtKB-UniRule"/>
</dbReference>
<evidence type="ECO:0000256" key="14">
    <source>
        <dbReference type="HAMAP-Rule" id="MF_00052"/>
    </source>
</evidence>
<comment type="function">
    <text evidence="3 14 16">Endonuclease that specifically degrades the RNA of RNA-DNA hybrids.</text>
</comment>
<evidence type="ECO:0000313" key="18">
    <source>
        <dbReference type="EMBL" id="RJF79468.1"/>
    </source>
</evidence>
<dbReference type="InterPro" id="IPR022898">
    <property type="entry name" value="RNase_HII"/>
</dbReference>
<organism evidence="18 19">
    <name type="scientific">Azospirillum cavernae</name>
    <dbReference type="NCBI Taxonomy" id="2320860"/>
    <lineage>
        <taxon>Bacteria</taxon>
        <taxon>Pseudomonadati</taxon>
        <taxon>Pseudomonadota</taxon>
        <taxon>Alphaproteobacteria</taxon>
        <taxon>Rhodospirillales</taxon>
        <taxon>Azospirillaceae</taxon>
        <taxon>Azospirillum</taxon>
    </lineage>
</organism>
<dbReference type="Proteomes" id="UP000283458">
    <property type="component" value="Unassembled WGS sequence"/>
</dbReference>
<evidence type="ECO:0000256" key="5">
    <source>
        <dbReference type="ARBA" id="ARBA00007383"/>
    </source>
</evidence>
<proteinExistence type="inferred from homology"/>
<evidence type="ECO:0000256" key="9">
    <source>
        <dbReference type="ARBA" id="ARBA00022722"/>
    </source>
</evidence>
<evidence type="ECO:0000256" key="7">
    <source>
        <dbReference type="ARBA" id="ARBA00019179"/>
    </source>
</evidence>
<name>A0A418VSM4_9PROT</name>
<dbReference type="InterPro" id="IPR001352">
    <property type="entry name" value="RNase_HII/HIII"/>
</dbReference>
<keyword evidence="19" id="KW-1185">Reference proteome</keyword>
<comment type="cofactor">
    <cofactor evidence="14 15">
        <name>Mn(2+)</name>
        <dbReference type="ChEBI" id="CHEBI:29035"/>
    </cofactor>
    <cofactor evidence="14 15">
        <name>Mg(2+)</name>
        <dbReference type="ChEBI" id="CHEBI:18420"/>
    </cofactor>
    <text evidence="14 15">Manganese or magnesium. Binds 1 divalent metal ion per monomer in the absence of substrate. May bind a second metal ion after substrate binding.</text>
</comment>
<comment type="cofactor">
    <cofactor evidence="2">
        <name>Mg(2+)</name>
        <dbReference type="ChEBI" id="CHEBI:18420"/>
    </cofactor>
</comment>
<dbReference type="EMBL" id="QYUL01000003">
    <property type="protein sequence ID" value="RJF79468.1"/>
    <property type="molecule type" value="Genomic_DNA"/>
</dbReference>
<dbReference type="InterPro" id="IPR012337">
    <property type="entry name" value="RNaseH-like_sf"/>
</dbReference>
<dbReference type="SUPFAM" id="SSF53098">
    <property type="entry name" value="Ribonuclease H-like"/>
    <property type="match status" value="1"/>
</dbReference>
<evidence type="ECO:0000256" key="6">
    <source>
        <dbReference type="ARBA" id="ARBA00012180"/>
    </source>
</evidence>
<evidence type="ECO:0000313" key="19">
    <source>
        <dbReference type="Proteomes" id="UP000283458"/>
    </source>
</evidence>
<protein>
    <recommendedName>
        <fullName evidence="7 14">Ribonuclease HII</fullName>
        <shortName evidence="14">RNase HII</shortName>
        <ecNumber evidence="6 14">3.1.26.4</ecNumber>
    </recommendedName>
</protein>
<evidence type="ECO:0000256" key="4">
    <source>
        <dbReference type="ARBA" id="ARBA00004496"/>
    </source>
</evidence>
<dbReference type="PANTHER" id="PTHR10954">
    <property type="entry name" value="RIBONUCLEASE H2 SUBUNIT A"/>
    <property type="match status" value="1"/>
</dbReference>
<evidence type="ECO:0000256" key="3">
    <source>
        <dbReference type="ARBA" id="ARBA00004065"/>
    </source>
</evidence>